<comment type="subcellular location">
    <subcellularLocation>
        <location evidence="1 7">Cell membrane</location>
        <topology evidence="1 7">Multi-pass membrane protein</topology>
    </subcellularLocation>
</comment>
<dbReference type="Pfam" id="PF00528">
    <property type="entry name" value="BPD_transp_1"/>
    <property type="match status" value="1"/>
</dbReference>
<keyword evidence="2 7" id="KW-0813">Transport</keyword>
<evidence type="ECO:0000256" key="3">
    <source>
        <dbReference type="ARBA" id="ARBA00022475"/>
    </source>
</evidence>
<dbReference type="InterPro" id="IPR000515">
    <property type="entry name" value="MetI-like"/>
</dbReference>
<dbReference type="GO" id="GO:0055085">
    <property type="term" value="P:transmembrane transport"/>
    <property type="evidence" value="ECO:0007669"/>
    <property type="project" value="InterPro"/>
</dbReference>
<dbReference type="PROSITE" id="PS50928">
    <property type="entry name" value="ABC_TM1"/>
    <property type="match status" value="1"/>
</dbReference>
<name>A0A5C1QN41_9SPIO</name>
<comment type="similarity">
    <text evidence="7">Belongs to the binding-protein-dependent transport system permease family.</text>
</comment>
<feature type="transmembrane region" description="Helical" evidence="7">
    <location>
        <begin position="183"/>
        <end position="202"/>
    </location>
</feature>
<dbReference type="GO" id="GO:0005886">
    <property type="term" value="C:plasma membrane"/>
    <property type="evidence" value="ECO:0007669"/>
    <property type="project" value="UniProtKB-SubCell"/>
</dbReference>
<organism evidence="9 10">
    <name type="scientific">Oceanispirochaeta crateris</name>
    <dbReference type="NCBI Taxonomy" id="2518645"/>
    <lineage>
        <taxon>Bacteria</taxon>
        <taxon>Pseudomonadati</taxon>
        <taxon>Spirochaetota</taxon>
        <taxon>Spirochaetia</taxon>
        <taxon>Spirochaetales</taxon>
        <taxon>Spirochaetaceae</taxon>
        <taxon>Oceanispirochaeta</taxon>
    </lineage>
</organism>
<keyword evidence="5 7" id="KW-1133">Transmembrane helix</keyword>
<evidence type="ECO:0000256" key="1">
    <source>
        <dbReference type="ARBA" id="ARBA00004651"/>
    </source>
</evidence>
<evidence type="ECO:0000259" key="8">
    <source>
        <dbReference type="PROSITE" id="PS50928"/>
    </source>
</evidence>
<feature type="domain" description="ABC transmembrane type-1" evidence="8">
    <location>
        <begin position="72"/>
        <end position="262"/>
    </location>
</feature>
<dbReference type="Proteomes" id="UP000324209">
    <property type="component" value="Chromosome"/>
</dbReference>
<evidence type="ECO:0000256" key="4">
    <source>
        <dbReference type="ARBA" id="ARBA00022692"/>
    </source>
</evidence>
<keyword evidence="10" id="KW-1185">Reference proteome</keyword>
<feature type="transmembrane region" description="Helical" evidence="7">
    <location>
        <begin position="143"/>
        <end position="162"/>
    </location>
</feature>
<evidence type="ECO:0000256" key="6">
    <source>
        <dbReference type="ARBA" id="ARBA00023136"/>
    </source>
</evidence>
<feature type="transmembrane region" description="Helical" evidence="7">
    <location>
        <begin position="12"/>
        <end position="36"/>
    </location>
</feature>
<dbReference type="KEGG" id="ock:EXM22_13445"/>
<dbReference type="AlphaFoldDB" id="A0A5C1QN41"/>
<dbReference type="Gene3D" id="1.10.3720.10">
    <property type="entry name" value="MetI-like"/>
    <property type="match status" value="1"/>
</dbReference>
<feature type="transmembrane region" description="Helical" evidence="7">
    <location>
        <begin position="107"/>
        <end position="123"/>
    </location>
</feature>
<protein>
    <submittedName>
        <fullName evidence="9">Carbohydrate ABC transporter permease</fullName>
    </submittedName>
</protein>
<keyword evidence="3" id="KW-1003">Cell membrane</keyword>
<keyword evidence="6 7" id="KW-0472">Membrane</keyword>
<dbReference type="SUPFAM" id="SSF161098">
    <property type="entry name" value="MetI-like"/>
    <property type="match status" value="1"/>
</dbReference>
<dbReference type="CDD" id="cd06261">
    <property type="entry name" value="TM_PBP2"/>
    <property type="match status" value="1"/>
</dbReference>
<evidence type="ECO:0000256" key="2">
    <source>
        <dbReference type="ARBA" id="ARBA00022448"/>
    </source>
</evidence>
<accession>A0A5C1QN41</accession>
<dbReference type="PANTHER" id="PTHR43744">
    <property type="entry name" value="ABC TRANSPORTER PERMEASE PROTEIN MG189-RELATED-RELATED"/>
    <property type="match status" value="1"/>
</dbReference>
<dbReference type="EMBL" id="CP036150">
    <property type="protein sequence ID" value="QEN08947.1"/>
    <property type="molecule type" value="Genomic_DNA"/>
</dbReference>
<dbReference type="InterPro" id="IPR035906">
    <property type="entry name" value="MetI-like_sf"/>
</dbReference>
<proteinExistence type="inferred from homology"/>
<evidence type="ECO:0000313" key="10">
    <source>
        <dbReference type="Proteomes" id="UP000324209"/>
    </source>
</evidence>
<gene>
    <name evidence="9" type="ORF">EXM22_13445</name>
</gene>
<keyword evidence="4 7" id="KW-0812">Transmembrane</keyword>
<evidence type="ECO:0000256" key="7">
    <source>
        <dbReference type="RuleBase" id="RU363032"/>
    </source>
</evidence>
<feature type="transmembrane region" description="Helical" evidence="7">
    <location>
        <begin position="72"/>
        <end position="95"/>
    </location>
</feature>
<dbReference type="OrthoDB" id="9794684at2"/>
<sequence length="277" mass="31308">MIRKKININTIIMQIIFVFLSVVIIIPVAITFFASFKTPIELGTDFPLKPTLSPSIKNYMVVFGKANIIKGLYNSILLVTLSVLANTLIASGVAFAINRFDFKLKKIYFFLFMLGMLIPPYVTEISRFGIIKLLGLYNTRWSALMIYIAADMMQLYIYLQFIDKIPISLDESAFLDGCSPLRVYWSIILPLVIPATTTLGIFKMVTIMNDMYIPYLYMPANRLSTLTTALMHFSDSRFGSWQNLSAAIVIVMLPSLIAYFMFSKHIHKGLTEGAVKG</sequence>
<reference evidence="9 10" key="1">
    <citation type="submission" date="2019-02" db="EMBL/GenBank/DDBJ databases">
        <title>Complete Genome Sequence and Methylome Analysis of free living Spirochaetas.</title>
        <authorList>
            <person name="Fomenkov A."/>
            <person name="Dubinina G."/>
            <person name="Leshcheva N."/>
            <person name="Mikheeva N."/>
            <person name="Grabovich M."/>
            <person name="Vincze T."/>
            <person name="Roberts R.J."/>
        </authorList>
    </citation>
    <scope>NUCLEOTIDE SEQUENCE [LARGE SCALE GENOMIC DNA]</scope>
    <source>
        <strain evidence="9 10">K2</strain>
    </source>
</reference>
<evidence type="ECO:0000256" key="5">
    <source>
        <dbReference type="ARBA" id="ARBA00022989"/>
    </source>
</evidence>
<evidence type="ECO:0000313" key="9">
    <source>
        <dbReference type="EMBL" id="QEN08947.1"/>
    </source>
</evidence>
<feature type="transmembrane region" description="Helical" evidence="7">
    <location>
        <begin position="241"/>
        <end position="262"/>
    </location>
</feature>
<dbReference type="PANTHER" id="PTHR43744:SF3">
    <property type="entry name" value="LACTOSE TRANSPORT SYSTEM PERMEASE PROTEIN LACG"/>
    <property type="match status" value="1"/>
</dbReference>
<dbReference type="RefSeq" id="WP_149487026.1">
    <property type="nucleotide sequence ID" value="NZ_CP036150.1"/>
</dbReference>